<proteinExistence type="predicted"/>
<protein>
    <recommendedName>
        <fullName evidence="4">Lipoprotein</fullName>
    </recommendedName>
</protein>
<sequence>MVYGAVVVVDHRSPVSVSRPVRTGLAVALLASAAVACGDAGGLRGAGSTPTATSPARLWPQLTPASSPAWNIDEADTEVVKGVTVPGDDLRKVDPVAIVRAEIAAHPKDYRGPTAIYRDTTARMAACTSKPAAGNATGGNATGGKATDGKAADGKATDRTADADAATTAAGTCPVLQPYYRDLTGDGRVDLTLGFRLLPGDAPDLTAVRVYTVDKHRLLRVMAWEDAVSAVELAGRSVIIRSPSDLADYEYRLQWTWDPEQKAMLLTHDEMLRTHHGQPPGHPSPTTTATVGPSSTADPSTSRSPSVTP</sequence>
<organism evidence="2 3">
    <name type="scientific">Streptomyces longwoodensis</name>
    <dbReference type="NCBI Taxonomy" id="68231"/>
    <lineage>
        <taxon>Bacteria</taxon>
        <taxon>Bacillati</taxon>
        <taxon>Actinomycetota</taxon>
        <taxon>Actinomycetes</taxon>
        <taxon>Kitasatosporales</taxon>
        <taxon>Streptomycetaceae</taxon>
        <taxon>Streptomyces</taxon>
    </lineage>
</organism>
<name>A0A124HQT2_9ACTN</name>
<feature type="compositionally biased region" description="Polar residues" evidence="1">
    <location>
        <begin position="284"/>
        <end position="309"/>
    </location>
</feature>
<evidence type="ECO:0000256" key="1">
    <source>
        <dbReference type="SAM" id="MobiDB-lite"/>
    </source>
</evidence>
<keyword evidence="3" id="KW-1185">Reference proteome</keyword>
<dbReference type="AlphaFoldDB" id="A0A124HQT2"/>
<evidence type="ECO:0008006" key="4">
    <source>
        <dbReference type="Google" id="ProtNLM"/>
    </source>
</evidence>
<reference evidence="2 3" key="1">
    <citation type="submission" date="2015-10" db="EMBL/GenBank/DDBJ databases">
        <title>Draft genome sequence of Streptomyces longwoodensis DSM 41677, type strain for the species Streptomyces longwoodensis.</title>
        <authorList>
            <person name="Ruckert C."/>
            <person name="Winkler A."/>
            <person name="Kalinowski J."/>
            <person name="Kampfer P."/>
            <person name="Glaeser S."/>
        </authorList>
    </citation>
    <scope>NUCLEOTIDE SEQUENCE [LARGE SCALE GENOMIC DNA]</scope>
    <source>
        <strain evidence="2 3">DSM 41677</strain>
    </source>
</reference>
<comment type="caution">
    <text evidence="2">The sequence shown here is derived from an EMBL/GenBank/DDBJ whole genome shotgun (WGS) entry which is preliminary data.</text>
</comment>
<feature type="region of interest" description="Disordered" evidence="1">
    <location>
        <begin position="130"/>
        <end position="155"/>
    </location>
</feature>
<dbReference type="EMBL" id="LMWS01000026">
    <property type="protein sequence ID" value="KUN36372.1"/>
    <property type="molecule type" value="Genomic_DNA"/>
</dbReference>
<evidence type="ECO:0000313" key="3">
    <source>
        <dbReference type="Proteomes" id="UP000053271"/>
    </source>
</evidence>
<accession>A0A124HQT2</accession>
<dbReference type="STRING" id="68231.AQJ30_22600"/>
<dbReference type="Proteomes" id="UP000053271">
    <property type="component" value="Unassembled WGS sequence"/>
</dbReference>
<feature type="region of interest" description="Disordered" evidence="1">
    <location>
        <begin position="273"/>
        <end position="309"/>
    </location>
</feature>
<gene>
    <name evidence="2" type="ORF">AQJ30_22600</name>
</gene>
<evidence type="ECO:0000313" key="2">
    <source>
        <dbReference type="EMBL" id="KUN36372.1"/>
    </source>
</evidence>